<comment type="caution">
    <text evidence="1">The sequence shown here is derived from an EMBL/GenBank/DDBJ whole genome shotgun (WGS) entry which is preliminary data.</text>
</comment>
<dbReference type="RefSeq" id="WP_051346483.1">
    <property type="nucleotide sequence ID" value="NZ_CP088285.1"/>
</dbReference>
<sequence length="260" mass="29905">MARHYNEQFRQLWIDAGYSKHAGSAAVVPPPPIEYRRVYYLTSAEYGLSNIVFGRIKVSRLSTLNDPFEVLCHGALGHVVKRQLLDLKDRLDATLGLICFSADWTDPALWAHYGDRNRGICLGVDIPRGMLRQIDYMTDRLQGKINSAHLASPSEALIDQLLTTKFSSWKYEDEFRRIVALSDAKQEGHLHFLDFDKNLRLAQVIVGQTCHLNWEKVKETTKKMYPSADVCKARLADNYFKLVPDEDTIPDPREIKPWWK</sequence>
<proteinExistence type="predicted"/>
<evidence type="ECO:0000313" key="1">
    <source>
        <dbReference type="EMBL" id="NVI43696.1"/>
    </source>
</evidence>
<dbReference type="EMBL" id="JAAOLE020000001">
    <property type="protein sequence ID" value="NVI43696.1"/>
    <property type="molecule type" value="Genomic_DNA"/>
</dbReference>
<reference evidence="1" key="1">
    <citation type="submission" date="2020-06" db="EMBL/GenBank/DDBJ databases">
        <title>Whole Genome Sequence of Bradyrhizobium sp. Strain 1S1.</title>
        <authorList>
            <person name="Bromfield E.S.P."/>
            <person name="Cloutier S."/>
        </authorList>
    </citation>
    <scope>NUCLEOTIDE SEQUENCE [LARGE SCALE GENOMIC DNA]</scope>
    <source>
        <strain evidence="1">1S1</strain>
    </source>
</reference>
<evidence type="ECO:0008006" key="2">
    <source>
        <dbReference type="Google" id="ProtNLM"/>
    </source>
</evidence>
<accession>A0A973VXS4</accession>
<protein>
    <recommendedName>
        <fullName evidence="2">DUF2971 domain-containing protein</fullName>
    </recommendedName>
</protein>
<organism evidence="1">
    <name type="scientific">Bradyrhizobium septentrionale</name>
    <dbReference type="NCBI Taxonomy" id="1404411"/>
    <lineage>
        <taxon>Bacteria</taxon>
        <taxon>Pseudomonadati</taxon>
        <taxon>Pseudomonadota</taxon>
        <taxon>Alphaproteobacteria</taxon>
        <taxon>Hyphomicrobiales</taxon>
        <taxon>Nitrobacteraceae</taxon>
        <taxon>Bradyrhizobium</taxon>
    </lineage>
</organism>
<dbReference type="AlphaFoldDB" id="A0A973VXS4"/>
<name>A0A973VXS4_9BRAD</name>
<gene>
    <name evidence="1" type="ORF">HAP48_012235</name>
</gene>